<proteinExistence type="predicted"/>
<gene>
    <name evidence="2" type="ORF">AYI69_g10287</name>
</gene>
<protein>
    <submittedName>
        <fullName evidence="2">Uncharacterized protein</fullName>
    </submittedName>
</protein>
<feature type="compositionally biased region" description="Polar residues" evidence="1">
    <location>
        <begin position="1"/>
        <end position="25"/>
    </location>
</feature>
<dbReference type="AlphaFoldDB" id="A0A1R1X6X0"/>
<feature type="compositionally biased region" description="Polar residues" evidence="1">
    <location>
        <begin position="103"/>
        <end position="127"/>
    </location>
</feature>
<organism evidence="2 3">
    <name type="scientific">Smittium culicis</name>
    <dbReference type="NCBI Taxonomy" id="133412"/>
    <lineage>
        <taxon>Eukaryota</taxon>
        <taxon>Fungi</taxon>
        <taxon>Fungi incertae sedis</taxon>
        <taxon>Zoopagomycota</taxon>
        <taxon>Kickxellomycotina</taxon>
        <taxon>Harpellomycetes</taxon>
        <taxon>Harpellales</taxon>
        <taxon>Legeriomycetaceae</taxon>
        <taxon>Smittium</taxon>
    </lineage>
</organism>
<name>A0A1R1X6X0_9FUNG</name>
<comment type="caution">
    <text evidence="2">The sequence shown here is derived from an EMBL/GenBank/DDBJ whole genome shotgun (WGS) entry which is preliminary data.</text>
</comment>
<dbReference type="GO" id="GO:0001522">
    <property type="term" value="P:pseudouridine synthesis"/>
    <property type="evidence" value="ECO:0007669"/>
    <property type="project" value="InterPro"/>
</dbReference>
<dbReference type="GO" id="GO:0009982">
    <property type="term" value="F:pseudouridine synthase activity"/>
    <property type="evidence" value="ECO:0007669"/>
    <property type="project" value="InterPro"/>
</dbReference>
<dbReference type="OrthoDB" id="447290at2759"/>
<evidence type="ECO:0000256" key="1">
    <source>
        <dbReference type="SAM" id="MobiDB-lite"/>
    </source>
</evidence>
<accession>A0A1R1X6X0</accession>
<feature type="region of interest" description="Disordered" evidence="1">
    <location>
        <begin position="102"/>
        <end position="127"/>
    </location>
</feature>
<evidence type="ECO:0000313" key="3">
    <source>
        <dbReference type="Proteomes" id="UP000187429"/>
    </source>
</evidence>
<evidence type="ECO:0000313" key="2">
    <source>
        <dbReference type="EMBL" id="OMJ10337.1"/>
    </source>
</evidence>
<dbReference type="InterPro" id="IPR020103">
    <property type="entry name" value="PsdUridine_synth_cat_dom_sf"/>
</dbReference>
<sequence length="127" mass="13945">ENQIEQATNIDEVSSAPQSTSNIYSQVDVPEIATDSSISVKQEPGLPQPQEANNEACESIQQETDIKAEIEDIAPTKLALKLTFDLDPSTYATMLIRELTHMDTGSKSPQNEIPKATETNQQEPTQD</sequence>
<dbReference type="Gene3D" id="3.30.2350.20">
    <property type="entry name" value="TruD, catalytic domain"/>
    <property type="match status" value="1"/>
</dbReference>
<feature type="non-terminal residue" evidence="2">
    <location>
        <position position="1"/>
    </location>
</feature>
<dbReference type="InterPro" id="IPR042214">
    <property type="entry name" value="TruD_catalytic"/>
</dbReference>
<keyword evidence="3" id="KW-1185">Reference proteome</keyword>
<dbReference type="EMBL" id="LSSM01006654">
    <property type="protein sequence ID" value="OMJ10337.1"/>
    <property type="molecule type" value="Genomic_DNA"/>
</dbReference>
<dbReference type="GO" id="GO:0003723">
    <property type="term" value="F:RNA binding"/>
    <property type="evidence" value="ECO:0007669"/>
    <property type="project" value="InterPro"/>
</dbReference>
<reference evidence="3" key="1">
    <citation type="submission" date="2017-01" db="EMBL/GenBank/DDBJ databases">
        <authorList>
            <person name="Wang Y."/>
            <person name="White M."/>
            <person name="Kvist S."/>
            <person name="Moncalvo J.-M."/>
        </authorList>
    </citation>
    <scope>NUCLEOTIDE SEQUENCE [LARGE SCALE GENOMIC DNA]</scope>
    <source>
        <strain evidence="3">ID-206-W2</strain>
    </source>
</reference>
<feature type="region of interest" description="Disordered" evidence="1">
    <location>
        <begin position="1"/>
        <end position="30"/>
    </location>
</feature>
<dbReference type="Proteomes" id="UP000187429">
    <property type="component" value="Unassembled WGS sequence"/>
</dbReference>
<dbReference type="SUPFAM" id="SSF55120">
    <property type="entry name" value="Pseudouridine synthase"/>
    <property type="match status" value="1"/>
</dbReference>